<dbReference type="InterPro" id="IPR018357">
    <property type="entry name" value="Hexapep_transf_CS"/>
</dbReference>
<dbReference type="AlphaFoldDB" id="A0A285EJN3"/>
<dbReference type="CDD" id="cd03354">
    <property type="entry name" value="LbH_SAT"/>
    <property type="match status" value="1"/>
</dbReference>
<dbReference type="OrthoDB" id="9801456at2"/>
<keyword evidence="2" id="KW-0677">Repeat</keyword>
<dbReference type="GO" id="GO:0005737">
    <property type="term" value="C:cytoplasm"/>
    <property type="evidence" value="ECO:0007669"/>
    <property type="project" value="InterPro"/>
</dbReference>
<protein>
    <recommendedName>
        <fullName evidence="4">Serine acetyltransferase</fullName>
        <ecNumber evidence="4">2.3.1.30</ecNumber>
    </recommendedName>
</protein>
<dbReference type="EC" id="2.3.1.30" evidence="4"/>
<dbReference type="InterPro" id="IPR011004">
    <property type="entry name" value="Trimer_LpxA-like_sf"/>
</dbReference>
<evidence type="ECO:0000313" key="5">
    <source>
        <dbReference type="EMBL" id="SNX98211.1"/>
    </source>
</evidence>
<dbReference type="EMBL" id="OBDO01000009">
    <property type="protein sequence ID" value="SNX98211.1"/>
    <property type="molecule type" value="Genomic_DNA"/>
</dbReference>
<dbReference type="GO" id="GO:0009001">
    <property type="term" value="F:serine O-acetyltransferase activity"/>
    <property type="evidence" value="ECO:0007669"/>
    <property type="project" value="UniProtKB-EC"/>
</dbReference>
<keyword evidence="1 4" id="KW-0808">Transferase</keyword>
<dbReference type="PANTHER" id="PTHR42811">
    <property type="entry name" value="SERINE ACETYLTRANSFERASE"/>
    <property type="match status" value="1"/>
</dbReference>
<evidence type="ECO:0000256" key="1">
    <source>
        <dbReference type="ARBA" id="ARBA00022679"/>
    </source>
</evidence>
<accession>A0A285EJN3</accession>
<name>A0A285EJN3_9ACTN</name>
<evidence type="ECO:0000256" key="2">
    <source>
        <dbReference type="ARBA" id="ARBA00022737"/>
    </source>
</evidence>
<evidence type="ECO:0000256" key="4">
    <source>
        <dbReference type="PIRNR" id="PIRNR000441"/>
    </source>
</evidence>
<comment type="similarity">
    <text evidence="4">Belongs to the transferase hexapeptide repeat family.</text>
</comment>
<dbReference type="PROSITE" id="PS00101">
    <property type="entry name" value="HEXAPEP_TRANSFERASES"/>
    <property type="match status" value="1"/>
</dbReference>
<dbReference type="Gene3D" id="2.160.10.10">
    <property type="entry name" value="Hexapeptide repeat proteins"/>
    <property type="match status" value="1"/>
</dbReference>
<dbReference type="InterPro" id="IPR005881">
    <property type="entry name" value="Ser_O-AcTrfase"/>
</dbReference>
<proteinExistence type="inferred from homology"/>
<dbReference type="GO" id="GO:0006535">
    <property type="term" value="P:cysteine biosynthetic process from serine"/>
    <property type="evidence" value="ECO:0007669"/>
    <property type="project" value="InterPro"/>
</dbReference>
<dbReference type="Proteomes" id="UP000219514">
    <property type="component" value="Unassembled WGS sequence"/>
</dbReference>
<reference evidence="5 6" key="1">
    <citation type="submission" date="2017-09" db="EMBL/GenBank/DDBJ databases">
        <authorList>
            <person name="Ehlers B."/>
            <person name="Leendertz F.H."/>
        </authorList>
    </citation>
    <scope>NUCLEOTIDE SEQUENCE [LARGE SCALE GENOMIC DNA]</scope>
    <source>
        <strain evidence="5 6">DSM 46844</strain>
    </source>
</reference>
<keyword evidence="6" id="KW-1185">Reference proteome</keyword>
<evidence type="ECO:0000313" key="6">
    <source>
        <dbReference type="Proteomes" id="UP000219514"/>
    </source>
</evidence>
<organism evidence="5 6">
    <name type="scientific">Geodermatophilus sabuli</name>
    <dbReference type="NCBI Taxonomy" id="1564158"/>
    <lineage>
        <taxon>Bacteria</taxon>
        <taxon>Bacillati</taxon>
        <taxon>Actinomycetota</taxon>
        <taxon>Actinomycetes</taxon>
        <taxon>Geodermatophilales</taxon>
        <taxon>Geodermatophilaceae</taxon>
        <taxon>Geodermatophilus</taxon>
    </lineage>
</organism>
<sequence length="177" mass="18618">MPAETRDRPGRPGLFQDWPANRGRPGIQLVLVLFRLAQRARGGGGVPRRLLAAPLMLLYRVVALRFFGIDLPVSTAVGRGLAVHHGMGLVVNRATRIGDHVTLRHTTTLGSRRTDADCPELASHVDVGPHSVLLGAISVGRGAVIGAGSVVLQDVPPAASVAGNPARVLSTREVTPC</sequence>
<dbReference type="PIRSF" id="PIRSF000441">
    <property type="entry name" value="CysE"/>
    <property type="match status" value="1"/>
</dbReference>
<dbReference type="InterPro" id="IPR045304">
    <property type="entry name" value="LbH_SAT"/>
</dbReference>
<gene>
    <name evidence="5" type="ORF">SAMN06893097_109292</name>
</gene>
<dbReference type="RefSeq" id="WP_097208125.1">
    <property type="nucleotide sequence ID" value="NZ_JACHXB010000001.1"/>
</dbReference>
<dbReference type="SUPFAM" id="SSF51161">
    <property type="entry name" value="Trimeric LpxA-like enzymes"/>
    <property type="match status" value="1"/>
</dbReference>
<keyword evidence="3 4" id="KW-0012">Acyltransferase</keyword>
<comment type="catalytic activity">
    <reaction evidence="4">
        <text>L-serine + acetyl-CoA = O-acetyl-L-serine + CoA</text>
        <dbReference type="Rhea" id="RHEA:24560"/>
        <dbReference type="ChEBI" id="CHEBI:33384"/>
        <dbReference type="ChEBI" id="CHEBI:57287"/>
        <dbReference type="ChEBI" id="CHEBI:57288"/>
        <dbReference type="ChEBI" id="CHEBI:58340"/>
        <dbReference type="EC" id="2.3.1.30"/>
    </reaction>
</comment>
<evidence type="ECO:0000256" key="3">
    <source>
        <dbReference type="ARBA" id="ARBA00023315"/>
    </source>
</evidence>